<evidence type="ECO:0000313" key="2">
    <source>
        <dbReference type="EMBL" id="CBY93019.1"/>
    </source>
</evidence>
<dbReference type="KEGG" id="mha:HF1_10110"/>
<sequence length="202" mass="21881">MSLSKVGLGFAGLAGVSGAGYLGLRNLSSESKESFKTKYALAVKDFLSDDTILGKKLTSLSASGASTPKHKDLVSAQEHKKANRENEAKTALKRGCSDIHDKPVDSDFFEDFKNYCSFNNGDKLEQGKTVVSANGDFTSKWTSFNGKSSDELQKGFKTINKPTDGASNTTWQATMLAECKKLSLEIFEGTISNFVEFCSKQA</sequence>
<dbReference type="Proteomes" id="UP000008637">
    <property type="component" value="Chromosome"/>
</dbReference>
<protein>
    <submittedName>
        <fullName evidence="2">Uncharacterized protein</fullName>
    </submittedName>
</protein>
<dbReference type="HOGENOM" id="CLU_096783_0_0_14"/>
<evidence type="ECO:0000313" key="3">
    <source>
        <dbReference type="Proteomes" id="UP000008637"/>
    </source>
</evidence>
<name>E8ZIP8_MYCHL</name>
<dbReference type="EMBL" id="FR773153">
    <property type="protein sequence ID" value="CBY93019.1"/>
    <property type="molecule type" value="Genomic_DNA"/>
</dbReference>
<reference evidence="2 3" key="1">
    <citation type="journal article" date="2011" name="J. Bacteriol.">
        <title>Complete genome sequence of Mycoplasma haemofelis, a hemotropic mycoplasma.</title>
        <authorList>
            <person name="Barker E.N."/>
            <person name="Helps C.R."/>
            <person name="Peters I.R."/>
            <person name="Darby A.C."/>
            <person name="Radford A.D."/>
            <person name="Tasker S."/>
        </authorList>
    </citation>
    <scope>NUCLEOTIDE SEQUENCE [LARGE SCALE GENOMIC DNA]</scope>
    <source>
        <strain evidence="2 3">Langford 1</strain>
    </source>
</reference>
<organism evidence="2 3">
    <name type="scientific">Mycoplasma haemofelis (strain Langford 1)</name>
    <name type="common">Haemobartonella felis</name>
    <dbReference type="NCBI Taxonomy" id="941640"/>
    <lineage>
        <taxon>Bacteria</taxon>
        <taxon>Bacillati</taxon>
        <taxon>Mycoplasmatota</taxon>
        <taxon>Mollicutes</taxon>
        <taxon>Mycoplasmataceae</taxon>
        <taxon>Mycoplasma</taxon>
    </lineage>
</organism>
<proteinExistence type="predicted"/>
<evidence type="ECO:0000256" key="1">
    <source>
        <dbReference type="SAM" id="MobiDB-lite"/>
    </source>
</evidence>
<dbReference type="AlphaFoldDB" id="E8ZIP8"/>
<accession>E8ZIP8</accession>
<feature type="region of interest" description="Disordered" evidence="1">
    <location>
        <begin position="62"/>
        <end position="89"/>
    </location>
</feature>
<keyword evidence="3" id="KW-1185">Reference proteome</keyword>
<feature type="compositionally biased region" description="Basic and acidic residues" evidence="1">
    <location>
        <begin position="69"/>
        <end position="89"/>
    </location>
</feature>
<gene>
    <name evidence="2" type="ORF">HF1_10110</name>
</gene>